<evidence type="ECO:0000256" key="4">
    <source>
        <dbReference type="ARBA" id="ARBA00022490"/>
    </source>
</evidence>
<comment type="subunit">
    <text evidence="10">Thyroid receptor interacting proteins (TRIPs) specifically interact with the ligand binding domain of the thyroid receptor (TR). Requires the presence of thyroid hormone for its interaction. Interacts with NUFIP1. Interacts (via HIT-type zinc finger) with the RUVBL1/RUVBL2 complex in the presence of ADP.</text>
</comment>
<dbReference type="PROSITE" id="PS51083">
    <property type="entry name" value="ZF_HIT"/>
    <property type="match status" value="1"/>
</dbReference>
<reference evidence="13 14" key="1">
    <citation type="journal article" date="2013" name="Nature">
        <title>Insights into bilaterian evolution from three spiralian genomes.</title>
        <authorList>
            <person name="Simakov O."/>
            <person name="Marletaz F."/>
            <person name="Cho S.J."/>
            <person name="Edsinger-Gonzales E."/>
            <person name="Havlak P."/>
            <person name="Hellsten U."/>
            <person name="Kuo D.H."/>
            <person name="Larsson T."/>
            <person name="Lv J."/>
            <person name="Arendt D."/>
            <person name="Savage R."/>
            <person name="Osoegawa K."/>
            <person name="de Jong P."/>
            <person name="Grimwood J."/>
            <person name="Chapman J.A."/>
            <person name="Shapiro H."/>
            <person name="Aerts A."/>
            <person name="Otillar R.P."/>
            <person name="Terry A.Y."/>
            <person name="Boore J.L."/>
            <person name="Grigoriev I.V."/>
            <person name="Lindberg D.R."/>
            <person name="Seaver E.C."/>
            <person name="Weisblat D.A."/>
            <person name="Putnam N.H."/>
            <person name="Rokhsar D.S."/>
        </authorList>
    </citation>
    <scope>NUCLEOTIDE SEQUENCE [LARGE SCALE GENOMIC DNA]</scope>
</reference>
<dbReference type="RefSeq" id="XP_009051137.1">
    <property type="nucleotide sequence ID" value="XM_009052889.1"/>
</dbReference>
<keyword evidence="4" id="KW-0963">Cytoplasm</keyword>
<dbReference type="PANTHER" id="PTHR13483">
    <property type="entry name" value="BOX C_D SNORNA PROTEIN 1-RELATED"/>
    <property type="match status" value="1"/>
</dbReference>
<evidence type="ECO:0000256" key="6">
    <source>
        <dbReference type="ARBA" id="ARBA00022723"/>
    </source>
</evidence>
<dbReference type="GO" id="GO:0005634">
    <property type="term" value="C:nucleus"/>
    <property type="evidence" value="ECO:0007669"/>
    <property type="project" value="UniProtKB-SubCell"/>
</dbReference>
<protein>
    <recommendedName>
        <fullName evidence="3">Zinc finger HIT domain-containing protein 3</fullName>
    </recommendedName>
</protein>
<name>V4ATD3_LOTGI</name>
<dbReference type="AlphaFoldDB" id="V4ATD3"/>
<keyword evidence="6" id="KW-0479">Metal-binding</keyword>
<evidence type="ECO:0000256" key="2">
    <source>
        <dbReference type="ARBA" id="ARBA00004496"/>
    </source>
</evidence>
<dbReference type="InterPro" id="IPR007529">
    <property type="entry name" value="Znf_HIT"/>
</dbReference>
<evidence type="ECO:0000313" key="14">
    <source>
        <dbReference type="Proteomes" id="UP000030746"/>
    </source>
</evidence>
<dbReference type="InterPro" id="IPR051639">
    <property type="entry name" value="BCD1"/>
</dbReference>
<dbReference type="PANTHER" id="PTHR13483:SF11">
    <property type="entry name" value="ZINC FINGER HIT DOMAIN-CONTAINING PROTEIN 3"/>
    <property type="match status" value="1"/>
</dbReference>
<evidence type="ECO:0000313" key="13">
    <source>
        <dbReference type="EMBL" id="ESO98155.1"/>
    </source>
</evidence>
<dbReference type="CTD" id="20247357"/>
<comment type="subcellular location">
    <subcellularLocation>
        <location evidence="2">Cytoplasm</location>
    </subcellularLocation>
    <subcellularLocation>
        <location evidence="1">Nucleus</location>
    </subcellularLocation>
</comment>
<dbReference type="GeneID" id="20247357"/>
<dbReference type="GO" id="GO:0008270">
    <property type="term" value="F:zinc ion binding"/>
    <property type="evidence" value="ECO:0007669"/>
    <property type="project" value="UniProtKB-UniRule"/>
</dbReference>
<evidence type="ECO:0000256" key="1">
    <source>
        <dbReference type="ARBA" id="ARBA00004123"/>
    </source>
</evidence>
<keyword evidence="8" id="KW-0862">Zinc</keyword>
<evidence type="ECO:0000256" key="11">
    <source>
        <dbReference type="PROSITE-ProRule" id="PRU00453"/>
    </source>
</evidence>
<sequence>MTTKICEVCKVGEFKYKCPQCLLKYCSVKCYKSHKEICQKPDSNINDKETTSLAIAEKTEGLNDILRLGEEETADRVPLEKLQMLENSSNMKVILENPHLRAMMENLCNSEHAEQEMAKAMMEPIFTEFADECLKIVENDT</sequence>
<dbReference type="CDD" id="cd23024">
    <property type="entry name" value="zf-HIT_ZNHIT2-3"/>
    <property type="match status" value="1"/>
</dbReference>
<dbReference type="Gene3D" id="3.30.60.190">
    <property type="match status" value="1"/>
</dbReference>
<evidence type="ECO:0000256" key="8">
    <source>
        <dbReference type="ARBA" id="ARBA00022833"/>
    </source>
</evidence>
<keyword evidence="14" id="KW-1185">Reference proteome</keyword>
<evidence type="ECO:0000256" key="10">
    <source>
        <dbReference type="ARBA" id="ARBA00046946"/>
    </source>
</evidence>
<dbReference type="KEGG" id="lgi:LOTGIDRAFT_226635"/>
<dbReference type="GO" id="GO:0005737">
    <property type="term" value="C:cytoplasm"/>
    <property type="evidence" value="ECO:0007669"/>
    <property type="project" value="UniProtKB-SubCell"/>
</dbReference>
<feature type="domain" description="HIT-type" evidence="12">
    <location>
        <begin position="6"/>
        <end position="38"/>
    </location>
</feature>
<dbReference type="OrthoDB" id="18412at2759"/>
<dbReference type="GO" id="GO:0070761">
    <property type="term" value="C:pre-snoRNP complex"/>
    <property type="evidence" value="ECO:0007669"/>
    <property type="project" value="TreeGrafter"/>
</dbReference>
<dbReference type="EMBL" id="KB201263">
    <property type="protein sequence ID" value="ESO98155.1"/>
    <property type="molecule type" value="Genomic_DNA"/>
</dbReference>
<accession>V4ATD3</accession>
<dbReference type="InterPro" id="IPR048371">
    <property type="entry name" value="ZNHIT3_C"/>
</dbReference>
<dbReference type="Pfam" id="PF04438">
    <property type="entry name" value="zf-HIT"/>
    <property type="match status" value="1"/>
</dbReference>
<dbReference type="OMA" id="CNEAQSK"/>
<dbReference type="SUPFAM" id="SSF144232">
    <property type="entry name" value="HIT/MYND zinc finger-like"/>
    <property type="match status" value="1"/>
</dbReference>
<dbReference type="GO" id="GO:0000492">
    <property type="term" value="P:box C/D snoRNP assembly"/>
    <property type="evidence" value="ECO:0007669"/>
    <property type="project" value="TreeGrafter"/>
</dbReference>
<dbReference type="HOGENOM" id="CLU_117355_1_0_1"/>
<dbReference type="GO" id="GO:0000463">
    <property type="term" value="P:maturation of LSU-rRNA from tricistronic rRNA transcript (SSU-rRNA, 5.8S rRNA, LSU-rRNA)"/>
    <property type="evidence" value="ECO:0007669"/>
    <property type="project" value="TreeGrafter"/>
</dbReference>
<dbReference type="Proteomes" id="UP000030746">
    <property type="component" value="Unassembled WGS sequence"/>
</dbReference>
<keyword evidence="7 11" id="KW-0863">Zinc-finger</keyword>
<gene>
    <name evidence="13" type="ORF">LOTGIDRAFT_226635</name>
</gene>
<keyword evidence="9" id="KW-0539">Nucleus</keyword>
<dbReference type="GO" id="GO:0048254">
    <property type="term" value="P:snoRNA localization"/>
    <property type="evidence" value="ECO:0007669"/>
    <property type="project" value="TreeGrafter"/>
</dbReference>
<evidence type="ECO:0000256" key="9">
    <source>
        <dbReference type="ARBA" id="ARBA00023242"/>
    </source>
</evidence>
<evidence type="ECO:0000256" key="3">
    <source>
        <dbReference type="ARBA" id="ARBA00021568"/>
    </source>
</evidence>
<evidence type="ECO:0000256" key="7">
    <source>
        <dbReference type="ARBA" id="ARBA00022771"/>
    </source>
</evidence>
<organism evidence="13 14">
    <name type="scientific">Lottia gigantea</name>
    <name type="common">Giant owl limpet</name>
    <dbReference type="NCBI Taxonomy" id="225164"/>
    <lineage>
        <taxon>Eukaryota</taxon>
        <taxon>Metazoa</taxon>
        <taxon>Spiralia</taxon>
        <taxon>Lophotrochozoa</taxon>
        <taxon>Mollusca</taxon>
        <taxon>Gastropoda</taxon>
        <taxon>Patellogastropoda</taxon>
        <taxon>Lottioidea</taxon>
        <taxon>Lottiidae</taxon>
        <taxon>Lottia</taxon>
    </lineage>
</organism>
<keyword evidence="5" id="KW-0597">Phosphoprotein</keyword>
<evidence type="ECO:0000256" key="5">
    <source>
        <dbReference type="ARBA" id="ARBA00022553"/>
    </source>
</evidence>
<dbReference type="STRING" id="225164.V4ATD3"/>
<evidence type="ECO:0000259" key="12">
    <source>
        <dbReference type="PROSITE" id="PS51083"/>
    </source>
</evidence>
<proteinExistence type="predicted"/>
<dbReference type="Pfam" id="PF21373">
    <property type="entry name" value="ZNHIT3_C"/>
    <property type="match status" value="1"/>
</dbReference>